<reference evidence="3" key="1">
    <citation type="submission" date="2011-10" db="EMBL/GenBank/DDBJ databases">
        <authorList>
            <person name="Genoscope - CEA"/>
        </authorList>
    </citation>
    <scope>NUCLEOTIDE SEQUENCE</scope>
</reference>
<sequence length="322" mass="36104">MGDDFARAMEIQRRHFEAQFGSIESMGYKDKAKEHEKKLHEKHGDENVDEEYNISESSFSGFSSENDSSSDGLSSEDEDIDQSEKRRDALPKPKVVKLDDSLSSSRPQISKAEKKLLRSGKALTLEEMKKKEALAQASQANKKEDDDNLENDVKLQRLLEESHILANKMDYSGADLTMQTMDLEVPTGKARLRTLDSRMRSLSSTNSSTGGLPKRLESMPMSMRKGMIKSHEKKVARYEEEAKNAGIVLSKVKKGEFRNINQGKGVTPASDRIGLGKKNRSTTRDKGLTIQSIGKSTRNGLIISQKDLAKINGPKQNKRKRR</sequence>
<dbReference type="PANTHER" id="PTHR28096:SF1">
    <property type="entry name" value="PROTEIN FAF1"/>
    <property type="match status" value="1"/>
</dbReference>
<dbReference type="Proteomes" id="UP000005222">
    <property type="component" value="Chromosome K"/>
</dbReference>
<keyword evidence="4" id="KW-1185">Reference proteome</keyword>
<protein>
    <submittedName>
        <fullName evidence="3">Piso0_004172 protein</fullName>
    </submittedName>
</protein>
<proteinExistence type="predicted"/>
<dbReference type="InterPro" id="IPR053030">
    <property type="entry name" value="Ribosomal_biogenesis_FAF1-like"/>
</dbReference>
<reference evidence="4" key="2">
    <citation type="journal article" date="2012" name="G3 (Bethesda)">
        <title>Pichia sorbitophila, an interspecies yeast hybrid reveals early steps of genome resolution following polyploidization.</title>
        <authorList>
            <person name="Leh Louis V."/>
            <person name="Despons L."/>
            <person name="Friedrich A."/>
            <person name="Martin T."/>
            <person name="Durrens P."/>
            <person name="Casaregola S."/>
            <person name="Neuveglise C."/>
            <person name="Fairhead C."/>
            <person name="Marck C."/>
            <person name="Cruz J.A."/>
            <person name="Straub M.L."/>
            <person name="Kugler V."/>
            <person name="Sacerdot C."/>
            <person name="Uzunov Z."/>
            <person name="Thierry A."/>
            <person name="Weiss S."/>
            <person name="Bleykasten C."/>
            <person name="De Montigny J."/>
            <person name="Jacques N."/>
            <person name="Jung P."/>
            <person name="Lemaire M."/>
            <person name="Mallet S."/>
            <person name="Morel G."/>
            <person name="Richard G.F."/>
            <person name="Sarkar A."/>
            <person name="Savel G."/>
            <person name="Schacherer J."/>
            <person name="Seret M.L."/>
            <person name="Talla E."/>
            <person name="Samson G."/>
            <person name="Jubin C."/>
            <person name="Poulain J."/>
            <person name="Vacherie B."/>
            <person name="Barbe V."/>
            <person name="Pelletier E."/>
            <person name="Sherman D.J."/>
            <person name="Westhof E."/>
            <person name="Weissenbach J."/>
            <person name="Baret P.V."/>
            <person name="Wincker P."/>
            <person name="Gaillardin C."/>
            <person name="Dujon B."/>
            <person name="Souciet J.L."/>
        </authorList>
    </citation>
    <scope>NUCLEOTIDE SEQUENCE [LARGE SCALE GENOMIC DNA]</scope>
    <source>
        <strain evidence="4">ATCC MYA-4447 / BCRC 22081 / CBS 7064 / NBRC 10061 / NRRL Y-12695</strain>
    </source>
</reference>
<dbReference type="GO" id="GO:0005730">
    <property type="term" value="C:nucleolus"/>
    <property type="evidence" value="ECO:0007669"/>
    <property type="project" value="TreeGrafter"/>
</dbReference>
<feature type="region of interest" description="Disordered" evidence="1">
    <location>
        <begin position="263"/>
        <end position="286"/>
    </location>
</feature>
<dbReference type="InParanoid" id="G8Y7P2"/>
<dbReference type="HOGENOM" id="CLU_069402_0_0_1"/>
<dbReference type="FunCoup" id="G8Y7P2">
    <property type="interactions" value="382"/>
</dbReference>
<feature type="compositionally biased region" description="Basic and acidic residues" evidence="1">
    <location>
        <begin position="82"/>
        <end position="100"/>
    </location>
</feature>
<dbReference type="eggNOG" id="ENOG502QVP1">
    <property type="taxonomic scope" value="Eukaryota"/>
</dbReference>
<dbReference type="AlphaFoldDB" id="G8Y7P2"/>
<name>G8Y7P2_PICSO</name>
<dbReference type="PANTHER" id="PTHR28096">
    <property type="entry name" value="PROTEIN FAF1"/>
    <property type="match status" value="1"/>
</dbReference>
<dbReference type="GO" id="GO:0000462">
    <property type="term" value="P:maturation of SSU-rRNA from tricistronic rRNA transcript (SSU-rRNA, 5.8S rRNA, LSU-rRNA)"/>
    <property type="evidence" value="ECO:0007669"/>
    <property type="project" value="TreeGrafter"/>
</dbReference>
<dbReference type="EMBL" id="FO082048">
    <property type="protein sequence ID" value="CCE84622.1"/>
    <property type="molecule type" value="Genomic_DNA"/>
</dbReference>
<evidence type="ECO:0000313" key="4">
    <source>
        <dbReference type="Proteomes" id="UP000005222"/>
    </source>
</evidence>
<feature type="compositionally biased region" description="Low complexity" evidence="1">
    <location>
        <begin position="54"/>
        <end position="73"/>
    </location>
</feature>
<dbReference type="EMBL" id="FO082049">
    <property type="protein sequence ID" value="CCE83591.1"/>
    <property type="molecule type" value="Genomic_DNA"/>
</dbReference>
<feature type="compositionally biased region" description="Basic and acidic residues" evidence="1">
    <location>
        <begin position="27"/>
        <end position="46"/>
    </location>
</feature>
<evidence type="ECO:0000256" key="1">
    <source>
        <dbReference type="SAM" id="MobiDB-lite"/>
    </source>
</evidence>
<dbReference type="STRING" id="559304.G8Y7P2"/>
<evidence type="ECO:0000313" key="2">
    <source>
        <dbReference type="EMBL" id="CCE83591.1"/>
    </source>
</evidence>
<evidence type="ECO:0000313" key="3">
    <source>
        <dbReference type="EMBL" id="CCE84622.1"/>
    </source>
</evidence>
<dbReference type="OrthoDB" id="5556956at2759"/>
<organism evidence="3 4">
    <name type="scientific">Pichia sorbitophila (strain ATCC MYA-4447 / BCRC 22081 / CBS 7064 / NBRC 10061 / NRRL Y-12695)</name>
    <name type="common">Hybrid yeast</name>
    <dbReference type="NCBI Taxonomy" id="559304"/>
    <lineage>
        <taxon>Eukaryota</taxon>
        <taxon>Fungi</taxon>
        <taxon>Dikarya</taxon>
        <taxon>Ascomycota</taxon>
        <taxon>Saccharomycotina</taxon>
        <taxon>Pichiomycetes</taxon>
        <taxon>Debaryomycetaceae</taxon>
        <taxon>Millerozyma</taxon>
    </lineage>
</organism>
<gene>
    <name evidence="3" type="primary">Piso0_004172</name>
    <name evidence="2" type="ORF">GNLVRS01_PISO0K11032g</name>
    <name evidence="3" type="ORF">GNLVRS01_PISO0L11033g</name>
</gene>
<dbReference type="Proteomes" id="UP000005222">
    <property type="component" value="Chromosome L"/>
</dbReference>
<feature type="region of interest" description="Disordered" evidence="1">
    <location>
        <begin position="18"/>
        <end position="115"/>
    </location>
</feature>
<accession>G8Y7P2</accession>